<protein>
    <submittedName>
        <fullName evidence="2">Uncharacterized protein</fullName>
    </submittedName>
</protein>
<evidence type="ECO:0000256" key="1">
    <source>
        <dbReference type="SAM" id="MobiDB-lite"/>
    </source>
</evidence>
<sequence length="463" mass="52034">VDEAAIMMMDSGGGKSPLIMKVLLSELVSRVDAVEERVPGGLASVLQASTNWCGWRDVVPQLGYRSLFFWEELFMGVKKMGEASDRKMSLEDLIRIINPLATSGGDLRGSKDAEIKSETKSSLISGLQYSTMHEYLGGDSKGALERLTFYLSSAQKAKDTKQQQRNLACVDDTKGKADRSSSMRLLRAMLGAHVRAHFPPEVQAQFVASLQEAEEGDEPEEGRPKKKRRKSQPAPPAPPPSGLVWRLHEKCSRYADTVADEIRSQVPMDLATHPIFAQFLKWDQSLLRTMALKAMRREALTAVLRREEGYQPSFVVHPADAVRAERAARARLCMRLAIYNELRKHRPRGPEVPIPVSSERGFHAMLQKILRTAEQKQGELSYAYPLLRYWPHFARMSGWLLFLEMMQRNGLLAAVQQDGAWAPVTADTRITTTVGYNNRDTAPSVKIKVDELRQLLERNLEGF</sequence>
<keyword evidence="3" id="KW-1185">Reference proteome</keyword>
<dbReference type="AlphaFoldDB" id="A0AA36MY91"/>
<name>A0AA36MY91_9DINO</name>
<organism evidence="2 3">
    <name type="scientific">Effrenium voratum</name>
    <dbReference type="NCBI Taxonomy" id="2562239"/>
    <lineage>
        <taxon>Eukaryota</taxon>
        <taxon>Sar</taxon>
        <taxon>Alveolata</taxon>
        <taxon>Dinophyceae</taxon>
        <taxon>Suessiales</taxon>
        <taxon>Symbiodiniaceae</taxon>
        <taxon>Effrenium</taxon>
    </lineage>
</organism>
<accession>A0AA36MY91</accession>
<feature type="region of interest" description="Disordered" evidence="1">
    <location>
        <begin position="211"/>
        <end position="243"/>
    </location>
</feature>
<feature type="non-terminal residue" evidence="2">
    <location>
        <position position="1"/>
    </location>
</feature>
<reference evidence="2" key="1">
    <citation type="submission" date="2023-08" db="EMBL/GenBank/DDBJ databases">
        <authorList>
            <person name="Chen Y."/>
            <person name="Shah S."/>
            <person name="Dougan E. K."/>
            <person name="Thang M."/>
            <person name="Chan C."/>
        </authorList>
    </citation>
    <scope>NUCLEOTIDE SEQUENCE</scope>
</reference>
<comment type="caution">
    <text evidence="2">The sequence shown here is derived from an EMBL/GenBank/DDBJ whole genome shotgun (WGS) entry which is preliminary data.</text>
</comment>
<proteinExistence type="predicted"/>
<evidence type="ECO:0000313" key="3">
    <source>
        <dbReference type="Proteomes" id="UP001178507"/>
    </source>
</evidence>
<evidence type="ECO:0000313" key="2">
    <source>
        <dbReference type="EMBL" id="CAJ1387960.1"/>
    </source>
</evidence>
<dbReference type="EMBL" id="CAUJNA010001609">
    <property type="protein sequence ID" value="CAJ1387960.1"/>
    <property type="molecule type" value="Genomic_DNA"/>
</dbReference>
<feature type="non-terminal residue" evidence="2">
    <location>
        <position position="463"/>
    </location>
</feature>
<dbReference type="Proteomes" id="UP001178507">
    <property type="component" value="Unassembled WGS sequence"/>
</dbReference>
<gene>
    <name evidence="2" type="ORF">EVOR1521_LOCUS13921</name>
</gene>